<dbReference type="EMBL" id="SIUB01000002">
    <property type="protein sequence ID" value="TBN54174.1"/>
    <property type="molecule type" value="Genomic_DNA"/>
</dbReference>
<feature type="transmembrane region" description="Helical" evidence="8">
    <location>
        <begin position="146"/>
        <end position="166"/>
    </location>
</feature>
<feature type="transmembrane region" description="Helical" evidence="8">
    <location>
        <begin position="106"/>
        <end position="134"/>
    </location>
</feature>
<evidence type="ECO:0000256" key="4">
    <source>
        <dbReference type="ARBA" id="ARBA00022692"/>
    </source>
</evidence>
<feature type="transmembrane region" description="Helical" evidence="8">
    <location>
        <begin position="21"/>
        <end position="42"/>
    </location>
</feature>
<name>A0A4Q9GN64_9HYPH</name>
<protein>
    <submittedName>
        <fullName evidence="9">DUF2029 domain-containing protein</fullName>
    </submittedName>
</protein>
<comment type="similarity">
    <text evidence="7">Belongs to the glycosyltransferase 87 family.</text>
</comment>
<keyword evidence="2" id="KW-1003">Cell membrane</keyword>
<evidence type="ECO:0000256" key="2">
    <source>
        <dbReference type="ARBA" id="ARBA00022475"/>
    </source>
</evidence>
<keyword evidence="4 8" id="KW-0812">Transmembrane</keyword>
<sequence>MSFISPPTDTQDRAAAAIMERAPFVCGGLVLAYVVAIGAMWATSSNGLDALGRPLGTDFSNVWAAGRLVLEGAPAAPYDLAAHYAEQVKRFGAGVPFYGWHYPPMFLFLAAALGALPYIAALIVWQAATLPLYLAAIVRILGARRAVLLAAVAFPAVFVNLTHGHNGFLTAGLFGLGLVMLDRRPLLAGALLGLLAYKPQFAALLPLALIASGRWPTFFAAAAAAATSAALSLAAFGWEAWAGFFASGTFTRTVVLEAGDTGWHKIVTAFAAARGLGASVPAAYAVQGIVAFATVVLIVRLWRGDAPFGPKAAALLAGSLLVTPYALDYDMMLLAPALAFLVRDASATGWRRGETVVLAFVYLSPLVARTVAEATHLPLGLFAIAALFAAALRRGGASVTQSGSFAHAVGR</sequence>
<dbReference type="Pfam" id="PF09594">
    <property type="entry name" value="GT87"/>
    <property type="match status" value="1"/>
</dbReference>
<accession>A0A4Q9GN64</accession>
<gene>
    <name evidence="9" type="ORF">EYR15_04795</name>
</gene>
<dbReference type="GO" id="GO:0005886">
    <property type="term" value="C:plasma membrane"/>
    <property type="evidence" value="ECO:0007669"/>
    <property type="project" value="UniProtKB-SubCell"/>
</dbReference>
<feature type="transmembrane region" description="Helical" evidence="8">
    <location>
        <begin position="314"/>
        <end position="342"/>
    </location>
</feature>
<dbReference type="Proteomes" id="UP000291613">
    <property type="component" value="Unassembled WGS sequence"/>
</dbReference>
<proteinExistence type="inferred from homology"/>
<evidence type="ECO:0000256" key="3">
    <source>
        <dbReference type="ARBA" id="ARBA00022679"/>
    </source>
</evidence>
<reference evidence="9 10" key="1">
    <citation type="submission" date="2019-02" db="EMBL/GenBank/DDBJ databases">
        <title>Hansschlegelia quercus sp. nov., a novel methylotrophic bacterium from buds of oak (Quercus robur L.).</title>
        <authorList>
            <person name="Agafonova N.V."/>
            <person name="Kaparullina E.N."/>
            <person name="Grouzdev D.S."/>
            <person name="Doronina N.V."/>
        </authorList>
    </citation>
    <scope>NUCLEOTIDE SEQUENCE [LARGE SCALE GENOMIC DNA]</scope>
    <source>
        <strain evidence="9 10">Dub</strain>
    </source>
</reference>
<dbReference type="InterPro" id="IPR018584">
    <property type="entry name" value="GT87"/>
</dbReference>
<evidence type="ECO:0000256" key="5">
    <source>
        <dbReference type="ARBA" id="ARBA00022989"/>
    </source>
</evidence>
<evidence type="ECO:0000256" key="8">
    <source>
        <dbReference type="SAM" id="Phobius"/>
    </source>
</evidence>
<evidence type="ECO:0000256" key="6">
    <source>
        <dbReference type="ARBA" id="ARBA00023136"/>
    </source>
</evidence>
<keyword evidence="3" id="KW-0808">Transferase</keyword>
<keyword evidence="5 8" id="KW-1133">Transmembrane helix</keyword>
<comment type="caution">
    <text evidence="9">The sequence shown here is derived from an EMBL/GenBank/DDBJ whole genome shotgun (WGS) entry which is preliminary data.</text>
</comment>
<feature type="transmembrane region" description="Helical" evidence="8">
    <location>
        <begin position="282"/>
        <end position="302"/>
    </location>
</feature>
<evidence type="ECO:0000313" key="10">
    <source>
        <dbReference type="Proteomes" id="UP000291613"/>
    </source>
</evidence>
<organism evidence="9 10">
    <name type="scientific">Hansschlegelia quercus</name>
    <dbReference type="NCBI Taxonomy" id="2528245"/>
    <lineage>
        <taxon>Bacteria</taxon>
        <taxon>Pseudomonadati</taxon>
        <taxon>Pseudomonadota</taxon>
        <taxon>Alphaproteobacteria</taxon>
        <taxon>Hyphomicrobiales</taxon>
        <taxon>Methylopilaceae</taxon>
        <taxon>Hansschlegelia</taxon>
    </lineage>
</organism>
<dbReference type="OrthoDB" id="7679563at2"/>
<feature type="transmembrane region" description="Helical" evidence="8">
    <location>
        <begin position="186"/>
        <end position="211"/>
    </location>
</feature>
<comment type="subcellular location">
    <subcellularLocation>
        <location evidence="1">Cell membrane</location>
        <topology evidence="1">Multi-pass membrane protein</topology>
    </subcellularLocation>
</comment>
<feature type="transmembrane region" description="Helical" evidence="8">
    <location>
        <begin position="374"/>
        <end position="392"/>
    </location>
</feature>
<evidence type="ECO:0000313" key="9">
    <source>
        <dbReference type="EMBL" id="TBN54174.1"/>
    </source>
</evidence>
<evidence type="ECO:0000256" key="1">
    <source>
        <dbReference type="ARBA" id="ARBA00004651"/>
    </source>
</evidence>
<keyword evidence="10" id="KW-1185">Reference proteome</keyword>
<evidence type="ECO:0000256" key="7">
    <source>
        <dbReference type="ARBA" id="ARBA00024033"/>
    </source>
</evidence>
<keyword evidence="6 8" id="KW-0472">Membrane</keyword>
<dbReference type="AlphaFoldDB" id="A0A4Q9GN64"/>
<dbReference type="GO" id="GO:0016758">
    <property type="term" value="F:hexosyltransferase activity"/>
    <property type="evidence" value="ECO:0007669"/>
    <property type="project" value="InterPro"/>
</dbReference>
<feature type="transmembrane region" description="Helical" evidence="8">
    <location>
        <begin position="218"/>
        <end position="238"/>
    </location>
</feature>